<dbReference type="PROSITE" id="PS51163">
    <property type="entry name" value="YRDC"/>
    <property type="match status" value="1"/>
</dbReference>
<evidence type="ECO:0000256" key="14">
    <source>
        <dbReference type="PIRSR" id="PIRSR004930-1"/>
    </source>
</evidence>
<feature type="binding site" evidence="14">
    <location>
        <position position="193"/>
    </location>
    <ligand>
        <name>L-threonine</name>
        <dbReference type="ChEBI" id="CHEBI:57926"/>
    </ligand>
</feature>
<dbReference type="PANTHER" id="PTHR17490:SF16">
    <property type="entry name" value="THREONYLCARBAMOYL-AMP SYNTHASE"/>
    <property type="match status" value="1"/>
</dbReference>
<dbReference type="GO" id="GO:0061710">
    <property type="term" value="F:L-threonylcarbamoyladenylate synthase"/>
    <property type="evidence" value="ECO:0007669"/>
    <property type="project" value="UniProtKB-EC"/>
</dbReference>
<gene>
    <name evidence="16" type="ORF">BDD39_000346</name>
</gene>
<evidence type="ECO:0000256" key="13">
    <source>
        <dbReference type="PIRNR" id="PIRNR004930"/>
    </source>
</evidence>
<comment type="subcellular location">
    <subcellularLocation>
        <location evidence="1 13">Cytoplasm</location>
    </subcellularLocation>
</comment>
<comment type="similarity">
    <text evidence="2 13">Belongs to the SUA5 family.</text>
</comment>
<keyword evidence="8 13" id="KW-0548">Nucleotidyltransferase</keyword>
<feature type="binding site" evidence="14">
    <location>
        <position position="163"/>
    </location>
    <ligand>
        <name>ATP</name>
        <dbReference type="ChEBI" id="CHEBI:30616"/>
    </ligand>
</feature>
<evidence type="ECO:0000256" key="3">
    <source>
        <dbReference type="ARBA" id="ARBA00012584"/>
    </source>
</evidence>
<protein>
    <recommendedName>
        <fullName evidence="4 13">Threonylcarbamoyl-AMP synthase</fullName>
        <shortName evidence="13">TC-AMP synthase</shortName>
        <ecNumber evidence="3 13">2.7.7.87</ecNumber>
    </recommendedName>
    <alternativeName>
        <fullName evidence="11 13">L-threonylcarbamoyladenylate synthase</fullName>
    </alternativeName>
</protein>
<dbReference type="InterPro" id="IPR006070">
    <property type="entry name" value="Sua5-like_dom"/>
</dbReference>
<dbReference type="EC" id="2.7.7.87" evidence="3 13"/>
<feature type="binding site" evidence="14">
    <location>
        <position position="78"/>
    </location>
    <ligand>
        <name>L-threonine</name>
        <dbReference type="ChEBI" id="CHEBI:57926"/>
    </ligand>
</feature>
<evidence type="ECO:0000313" key="17">
    <source>
        <dbReference type="Proteomes" id="UP000532769"/>
    </source>
</evidence>
<dbReference type="InterPro" id="IPR050156">
    <property type="entry name" value="TC-AMP_synthase_SUA5"/>
</dbReference>
<evidence type="ECO:0000256" key="9">
    <source>
        <dbReference type="ARBA" id="ARBA00022741"/>
    </source>
</evidence>
<keyword evidence="17" id="KW-1185">Reference proteome</keyword>
<evidence type="ECO:0000256" key="2">
    <source>
        <dbReference type="ARBA" id="ARBA00007663"/>
    </source>
</evidence>
<evidence type="ECO:0000259" key="15">
    <source>
        <dbReference type="PROSITE" id="PS51163"/>
    </source>
</evidence>
<keyword evidence="5 13" id="KW-0963">Cytoplasm</keyword>
<evidence type="ECO:0000256" key="4">
    <source>
        <dbReference type="ARBA" id="ARBA00015492"/>
    </source>
</evidence>
<feature type="domain" description="YrdC-like" evidence="15">
    <location>
        <begin position="24"/>
        <end position="211"/>
    </location>
</feature>
<evidence type="ECO:0000256" key="5">
    <source>
        <dbReference type="ARBA" id="ARBA00022490"/>
    </source>
</evidence>
<dbReference type="Gene3D" id="3.40.50.11030">
    <property type="entry name" value="Threonylcarbamoyl-AMP synthase, C-terminal domain"/>
    <property type="match status" value="1"/>
</dbReference>
<dbReference type="InterPro" id="IPR017945">
    <property type="entry name" value="DHBP_synth_RibB-like_a/b_dom"/>
</dbReference>
<proteinExistence type="inferred from homology"/>
<organism evidence="16 17">
    <name type="scientific">Saccharococcus thermophilus</name>
    <dbReference type="NCBI Taxonomy" id="29396"/>
    <lineage>
        <taxon>Bacteria</taxon>
        <taxon>Bacillati</taxon>
        <taxon>Bacillota</taxon>
        <taxon>Bacilli</taxon>
        <taxon>Bacillales</taxon>
        <taxon>Anoxybacillaceae</taxon>
        <taxon>Saccharococcus</taxon>
    </lineage>
</organism>
<sequence>MVEVNKVKTDVWIVDNIVDKQHIYPQIKEAARLLQCGEVIAFPTETVYGLGADATNTAAVEKIFAAKGRPSDNPLIVHIARREQLEAIVSDVPDIAAMLIERFWPGPLTLILPKKEGVISDRVTAGLSTVAVRMPAHPVALALIEESGLPLAAPSANRSGRPSPTTAGHVLVDLDGRIAGVVDGGETGIGVESTVLDCTAKVPTILRPGGITKEALAEVIGTVADGSTFADDKQAPKAPGMKYTHYAPKSPMAIVQGSPSFLQTLVDKQRALGKKVGVMTTEENRACYQADVVLACGWRRDLHTVASHLYDTLRKFDETDVDIIYSESFPAEGIGVAIMNRLQKAAGHQVIVER</sequence>
<dbReference type="InterPro" id="IPR010923">
    <property type="entry name" value="T(6)A37_SUA5"/>
</dbReference>
<feature type="binding site" evidence="14">
    <location>
        <position position="133"/>
    </location>
    <ligand>
        <name>L-threonine</name>
        <dbReference type="ChEBI" id="CHEBI:57926"/>
    </ligand>
</feature>
<evidence type="ECO:0000256" key="11">
    <source>
        <dbReference type="ARBA" id="ARBA00029774"/>
    </source>
</evidence>
<feature type="binding site" evidence="14">
    <location>
        <position position="129"/>
    </location>
    <ligand>
        <name>ATP</name>
        <dbReference type="ChEBI" id="CHEBI:30616"/>
    </ligand>
</feature>
<dbReference type="InterPro" id="IPR038385">
    <property type="entry name" value="Sua5/YwlC_C"/>
</dbReference>
<accession>A0A846M8M0</accession>
<evidence type="ECO:0000256" key="7">
    <source>
        <dbReference type="ARBA" id="ARBA00022694"/>
    </source>
</evidence>
<feature type="binding site" evidence="14">
    <location>
        <position position="153"/>
    </location>
    <ligand>
        <name>L-threonine</name>
        <dbReference type="ChEBI" id="CHEBI:57926"/>
    </ligand>
</feature>
<name>A0A846M8M0_9BACL</name>
<evidence type="ECO:0000256" key="12">
    <source>
        <dbReference type="ARBA" id="ARBA00048366"/>
    </source>
</evidence>
<feature type="binding site" evidence="14">
    <location>
        <position position="69"/>
    </location>
    <ligand>
        <name>ATP</name>
        <dbReference type="ChEBI" id="CHEBI:30616"/>
    </ligand>
</feature>
<dbReference type="Pfam" id="PF01300">
    <property type="entry name" value="Sua5_yciO_yrdC"/>
    <property type="match status" value="1"/>
</dbReference>
<dbReference type="Gene3D" id="3.90.870.10">
    <property type="entry name" value="DHBP synthase"/>
    <property type="match status" value="1"/>
</dbReference>
<evidence type="ECO:0000313" key="16">
    <source>
        <dbReference type="EMBL" id="NIK13836.1"/>
    </source>
</evidence>
<dbReference type="GO" id="GO:0006450">
    <property type="term" value="P:regulation of translational fidelity"/>
    <property type="evidence" value="ECO:0007669"/>
    <property type="project" value="TreeGrafter"/>
</dbReference>
<dbReference type="PANTHER" id="PTHR17490">
    <property type="entry name" value="SUA5"/>
    <property type="match status" value="1"/>
</dbReference>
<comment type="caution">
    <text evidence="16">The sequence shown here is derived from an EMBL/GenBank/DDBJ whole genome shotgun (WGS) entry which is preliminary data.</text>
</comment>
<dbReference type="FunFam" id="3.40.50.11030:FF:000001">
    <property type="entry name" value="Threonylcarbamoyl-AMP synthase"/>
    <property type="match status" value="1"/>
</dbReference>
<reference evidence="16 17" key="1">
    <citation type="submission" date="2020-03" db="EMBL/GenBank/DDBJ databases">
        <title>Genomic Encyclopedia of Archaeal and Bacterial Type Strains, Phase II (KMG-II): from individual species to whole genera.</title>
        <authorList>
            <person name="Goeker M."/>
        </authorList>
    </citation>
    <scope>NUCLEOTIDE SEQUENCE [LARGE SCALE GENOMIC DNA]</scope>
    <source>
        <strain evidence="16 17">DSM 4749</strain>
    </source>
</reference>
<keyword evidence="6 13" id="KW-0808">Transferase</keyword>
<dbReference type="GO" id="GO:0000049">
    <property type="term" value="F:tRNA binding"/>
    <property type="evidence" value="ECO:0007669"/>
    <property type="project" value="TreeGrafter"/>
</dbReference>
<dbReference type="EMBL" id="JAASRS010000001">
    <property type="protein sequence ID" value="NIK13836.1"/>
    <property type="molecule type" value="Genomic_DNA"/>
</dbReference>
<feature type="binding site" evidence="14">
    <location>
        <position position="246"/>
    </location>
    <ligand>
        <name>ATP</name>
        <dbReference type="ChEBI" id="CHEBI:30616"/>
    </ligand>
</feature>
<comment type="function">
    <text evidence="13">Required for the formation of a threonylcarbamoyl group on adenosine at position 37 (t(6)A37) in tRNAs that read codons beginning with adenine.</text>
</comment>
<evidence type="ECO:0000256" key="1">
    <source>
        <dbReference type="ARBA" id="ARBA00004496"/>
    </source>
</evidence>
<keyword evidence="7 13" id="KW-0819">tRNA processing</keyword>
<dbReference type="FunFam" id="3.90.870.10:FF:000008">
    <property type="entry name" value="Threonylcarbamoyl-AMP synthase"/>
    <property type="match status" value="1"/>
</dbReference>
<dbReference type="GO" id="GO:0003725">
    <property type="term" value="F:double-stranded RNA binding"/>
    <property type="evidence" value="ECO:0007669"/>
    <property type="project" value="UniProtKB-UniRule"/>
</dbReference>
<dbReference type="NCBIfam" id="TIGR00057">
    <property type="entry name" value="L-threonylcarbamoyladenylate synthase"/>
    <property type="match status" value="1"/>
</dbReference>
<dbReference type="AlphaFoldDB" id="A0A846M8M0"/>
<dbReference type="RefSeq" id="WP_166907671.1">
    <property type="nucleotide sequence ID" value="NZ_JAASRS010000001.1"/>
</dbReference>
<dbReference type="GO" id="GO:0005524">
    <property type="term" value="F:ATP binding"/>
    <property type="evidence" value="ECO:0007669"/>
    <property type="project" value="UniProtKB-UniRule"/>
</dbReference>
<keyword evidence="9 13" id="KW-0547">Nucleotide-binding</keyword>
<dbReference type="Pfam" id="PF03481">
    <property type="entry name" value="Sua5_C"/>
    <property type="match status" value="1"/>
</dbReference>
<keyword evidence="10 13" id="KW-0067">ATP-binding</keyword>
<feature type="binding site" evidence="14">
    <location>
        <position position="155"/>
    </location>
    <ligand>
        <name>ATP</name>
        <dbReference type="ChEBI" id="CHEBI:30616"/>
    </ligand>
</feature>
<feature type="binding site" evidence="14">
    <location>
        <position position="207"/>
    </location>
    <ligand>
        <name>ATP</name>
        <dbReference type="ChEBI" id="CHEBI:30616"/>
    </ligand>
</feature>
<feature type="binding site" evidence="14">
    <location>
        <position position="46"/>
    </location>
    <ligand>
        <name>L-threonine</name>
        <dbReference type="ChEBI" id="CHEBI:57926"/>
    </ligand>
</feature>
<evidence type="ECO:0000256" key="8">
    <source>
        <dbReference type="ARBA" id="ARBA00022695"/>
    </source>
</evidence>
<dbReference type="InterPro" id="IPR005145">
    <property type="entry name" value="Sua5_C"/>
</dbReference>
<comment type="catalytic activity">
    <reaction evidence="12 13">
        <text>L-threonine + hydrogencarbonate + ATP = L-threonylcarbamoyladenylate + diphosphate + H2O</text>
        <dbReference type="Rhea" id="RHEA:36407"/>
        <dbReference type="ChEBI" id="CHEBI:15377"/>
        <dbReference type="ChEBI" id="CHEBI:17544"/>
        <dbReference type="ChEBI" id="CHEBI:30616"/>
        <dbReference type="ChEBI" id="CHEBI:33019"/>
        <dbReference type="ChEBI" id="CHEBI:57926"/>
        <dbReference type="ChEBI" id="CHEBI:73682"/>
        <dbReference type="EC" id="2.7.7.87"/>
    </reaction>
</comment>
<evidence type="ECO:0000256" key="6">
    <source>
        <dbReference type="ARBA" id="ARBA00022679"/>
    </source>
</evidence>
<evidence type="ECO:0000256" key="10">
    <source>
        <dbReference type="ARBA" id="ARBA00022840"/>
    </source>
</evidence>
<dbReference type="Proteomes" id="UP000532769">
    <property type="component" value="Unassembled WGS sequence"/>
</dbReference>
<dbReference type="GO" id="GO:0008033">
    <property type="term" value="P:tRNA processing"/>
    <property type="evidence" value="ECO:0007669"/>
    <property type="project" value="UniProtKB-KW"/>
</dbReference>
<dbReference type="GO" id="GO:0005737">
    <property type="term" value="C:cytoplasm"/>
    <property type="evidence" value="ECO:0007669"/>
    <property type="project" value="UniProtKB-SubCell"/>
</dbReference>
<dbReference type="SUPFAM" id="SSF55821">
    <property type="entry name" value="YrdC/RibB"/>
    <property type="match status" value="1"/>
</dbReference>
<dbReference type="PIRSF" id="PIRSF004930">
    <property type="entry name" value="Tln_factor_SUA5"/>
    <property type="match status" value="1"/>
</dbReference>
<feature type="binding site" evidence="14">
    <location>
        <position position="73"/>
    </location>
    <ligand>
        <name>ATP</name>
        <dbReference type="ChEBI" id="CHEBI:30616"/>
    </ligand>
</feature>